<dbReference type="PATRIC" id="fig|59374.8.peg.1367"/>
<accession>D9SA78</accession>
<dbReference type="AlphaFoldDB" id="D9SA78"/>
<evidence type="ECO:0000259" key="4">
    <source>
        <dbReference type="Pfam" id="PF00535"/>
    </source>
</evidence>
<name>D9SA78_FIBSS</name>
<evidence type="ECO:0000313" key="6">
    <source>
        <dbReference type="Proteomes" id="UP000000517"/>
    </source>
</evidence>
<dbReference type="Proteomes" id="UP000000517">
    <property type="component" value="Chromosome"/>
</dbReference>
<dbReference type="InterPro" id="IPR029044">
    <property type="entry name" value="Nucleotide-diphossugar_trans"/>
</dbReference>
<dbReference type="PANTHER" id="PTHR43179:SF12">
    <property type="entry name" value="GALACTOFURANOSYLTRANSFERASE GLFT2"/>
    <property type="match status" value="1"/>
</dbReference>
<dbReference type="CAZy" id="GT2">
    <property type="family name" value="Glycosyltransferase Family 2"/>
</dbReference>
<dbReference type="GO" id="GO:0016757">
    <property type="term" value="F:glycosyltransferase activity"/>
    <property type="evidence" value="ECO:0007669"/>
    <property type="project" value="UniProtKB-KW"/>
</dbReference>
<reference evidence="6" key="1">
    <citation type="submission" date="2010-08" db="EMBL/GenBank/DDBJ databases">
        <title>Complete sequence of Fibrobacter succinogenes subsp. succinogenes S85.</title>
        <authorList>
            <person name="Durkin A.S."/>
            <person name="Nelson K.E."/>
            <person name="Morrison M."/>
            <person name="Forsberg C.W."/>
            <person name="Wilson D.B."/>
            <person name="Russell J.B."/>
            <person name="Cann I.K.O."/>
            <person name="Mackie R.I."/>
            <person name="White B.A."/>
        </authorList>
    </citation>
    <scope>NUCLEOTIDE SEQUENCE [LARGE SCALE GENOMIC DNA]</scope>
    <source>
        <strain evidence="6">ATCC 19169 / S85</strain>
    </source>
</reference>
<proteinExistence type="inferred from homology"/>
<organism evidence="5 6">
    <name type="scientific">Fibrobacter succinogenes (strain ATCC 19169 / S85)</name>
    <dbReference type="NCBI Taxonomy" id="59374"/>
    <lineage>
        <taxon>Bacteria</taxon>
        <taxon>Pseudomonadati</taxon>
        <taxon>Fibrobacterota</taxon>
        <taxon>Fibrobacteria</taxon>
        <taxon>Fibrobacterales</taxon>
        <taxon>Fibrobacteraceae</taxon>
        <taxon>Fibrobacter</taxon>
    </lineage>
</organism>
<dbReference type="SUPFAM" id="SSF53448">
    <property type="entry name" value="Nucleotide-diphospho-sugar transferases"/>
    <property type="match status" value="1"/>
</dbReference>
<keyword evidence="2" id="KW-0328">Glycosyltransferase</keyword>
<dbReference type="eggNOG" id="COG1216">
    <property type="taxonomic scope" value="Bacteria"/>
</dbReference>
<dbReference type="KEGG" id="fsc:FSU_1417"/>
<keyword evidence="3 5" id="KW-0808">Transferase</keyword>
<evidence type="ECO:0000256" key="1">
    <source>
        <dbReference type="ARBA" id="ARBA00006739"/>
    </source>
</evidence>
<evidence type="ECO:0000313" key="5">
    <source>
        <dbReference type="EMBL" id="ADL25703.1"/>
    </source>
</evidence>
<dbReference type="STRING" id="59374.FSU_1417"/>
<gene>
    <name evidence="5" type="ordered locus">FSU_1417</name>
</gene>
<dbReference type="HOGENOM" id="CLU_023845_6_1_0"/>
<dbReference type="Pfam" id="PF00535">
    <property type="entry name" value="Glycos_transf_2"/>
    <property type="match status" value="1"/>
</dbReference>
<protein>
    <submittedName>
        <fullName evidence="5">Putative rhamnosyl transferase</fullName>
    </submittedName>
</protein>
<dbReference type="EMBL" id="CP002158">
    <property type="protein sequence ID" value="ADL25703.1"/>
    <property type="molecule type" value="Genomic_DNA"/>
</dbReference>
<dbReference type="PANTHER" id="PTHR43179">
    <property type="entry name" value="RHAMNOSYLTRANSFERASE WBBL"/>
    <property type="match status" value="1"/>
</dbReference>
<dbReference type="Gene3D" id="3.90.550.10">
    <property type="entry name" value="Spore Coat Polysaccharide Biosynthesis Protein SpsA, Chain A"/>
    <property type="match status" value="1"/>
</dbReference>
<feature type="domain" description="Glycosyltransferase 2-like" evidence="4">
    <location>
        <begin position="36"/>
        <end position="166"/>
    </location>
</feature>
<sequence length="278" mass="31794">MFMKRKIAAIILNYVSWKDTLEEVEVCKKKLGLHSQDIIVVDNCSPNDSAENLEKKSKDNFVFIRSLRNGGYAAGNNIGLKYANENGYDYALVINNDIIVEDEFLLDKLVSVFEKDKSVGAVSPDIYSPEGHLFNRDSIKPSFWDFTLGLLNYKRKGRKVVDLGGYGYVYRPQGCCMMLKLNVMKAVDYMDETTFLYCEEFILAEKMNSLGYKCACCLNSSIIHNHSKVVKSNIKLKKIISINNESFAYYLRTYRHFNAIFVKICCAFNGLKIKMLES</sequence>
<comment type="similarity">
    <text evidence="1">Belongs to the glycosyltransferase 2 family.</text>
</comment>
<evidence type="ECO:0000256" key="2">
    <source>
        <dbReference type="ARBA" id="ARBA00022676"/>
    </source>
</evidence>
<dbReference type="InterPro" id="IPR001173">
    <property type="entry name" value="Glyco_trans_2-like"/>
</dbReference>
<evidence type="ECO:0000256" key="3">
    <source>
        <dbReference type="ARBA" id="ARBA00022679"/>
    </source>
</evidence>